<evidence type="ECO:0000256" key="3">
    <source>
        <dbReference type="ARBA" id="ARBA00023157"/>
    </source>
</evidence>
<dbReference type="InterPro" id="IPR051368">
    <property type="entry name" value="SerProtInhib-TIL_Domain"/>
</dbReference>
<feature type="signal peptide" evidence="4">
    <location>
        <begin position="1"/>
        <end position="21"/>
    </location>
</feature>
<feature type="domain" description="TIL" evidence="5">
    <location>
        <begin position="28"/>
        <end position="81"/>
    </location>
</feature>
<evidence type="ECO:0000256" key="2">
    <source>
        <dbReference type="ARBA" id="ARBA00022900"/>
    </source>
</evidence>
<feature type="chain" id="PRO_5005893960" evidence="4">
    <location>
        <begin position="22"/>
        <end position="246"/>
    </location>
</feature>
<keyword evidence="1" id="KW-0646">Protease inhibitor</keyword>
<evidence type="ECO:0000256" key="1">
    <source>
        <dbReference type="ARBA" id="ARBA00022690"/>
    </source>
</evidence>
<accession>A0A0N5B4L4</accession>
<dbReference type="InterPro" id="IPR036084">
    <property type="entry name" value="Ser_inhib-like_sf"/>
</dbReference>
<sequence>MIIYNLLYTFICVIFFKRSDSTLLKNICPKNMVLKKCGTPCPEKCFEKPRPCKRMCVLDVCQCRKNYVLNKHGVCVRKSQCKKVIKPPALIEDCPENTVFSVNASACPPMCYDGERPKYCANQKIQNVCECKDPYAYNIFGDCVLRHQCGVISLHRCYDEKIYSLCPDRYEKRCAILKKSLKSASCGKPRCICRPGFVNIKGDCYKTSICEKLRKKRRRQTKKLEYFMKKLNKYLRQKKMNFKNKP</sequence>
<dbReference type="Gene3D" id="2.10.25.10">
    <property type="entry name" value="Laminin"/>
    <property type="match status" value="3"/>
</dbReference>
<dbReference type="AlphaFoldDB" id="A0A0N5B4L4"/>
<dbReference type="InterPro" id="IPR002919">
    <property type="entry name" value="TIL_dom"/>
</dbReference>
<proteinExistence type="predicted"/>
<dbReference type="Proteomes" id="UP000046392">
    <property type="component" value="Unplaced"/>
</dbReference>
<dbReference type="GO" id="GO:0004867">
    <property type="term" value="F:serine-type endopeptidase inhibitor activity"/>
    <property type="evidence" value="ECO:0007669"/>
    <property type="project" value="UniProtKB-KW"/>
</dbReference>
<evidence type="ECO:0000256" key="4">
    <source>
        <dbReference type="SAM" id="SignalP"/>
    </source>
</evidence>
<dbReference type="PANTHER" id="PTHR23259:SF70">
    <property type="entry name" value="ACCESSORY GLAND PROTEIN ACP62F-RELATED"/>
    <property type="match status" value="1"/>
</dbReference>
<dbReference type="CDD" id="cd19941">
    <property type="entry name" value="TIL"/>
    <property type="match status" value="2"/>
</dbReference>
<keyword evidence="6" id="KW-1185">Reference proteome</keyword>
<dbReference type="PANTHER" id="PTHR23259">
    <property type="entry name" value="RIDDLE"/>
    <property type="match status" value="1"/>
</dbReference>
<keyword evidence="2" id="KW-0722">Serine protease inhibitor</keyword>
<evidence type="ECO:0000313" key="7">
    <source>
        <dbReference type="WBParaSite" id="SPAL_0000101500.1"/>
    </source>
</evidence>
<reference evidence="7" key="1">
    <citation type="submission" date="2017-02" db="UniProtKB">
        <authorList>
            <consortium name="WormBaseParasite"/>
        </authorList>
    </citation>
    <scope>IDENTIFICATION</scope>
</reference>
<organism evidence="6 7">
    <name type="scientific">Strongyloides papillosus</name>
    <name type="common">Intestinal threadworm</name>
    <dbReference type="NCBI Taxonomy" id="174720"/>
    <lineage>
        <taxon>Eukaryota</taxon>
        <taxon>Metazoa</taxon>
        <taxon>Ecdysozoa</taxon>
        <taxon>Nematoda</taxon>
        <taxon>Chromadorea</taxon>
        <taxon>Rhabditida</taxon>
        <taxon>Tylenchina</taxon>
        <taxon>Panagrolaimomorpha</taxon>
        <taxon>Strongyloidoidea</taxon>
        <taxon>Strongyloididae</taxon>
        <taxon>Strongyloides</taxon>
    </lineage>
</organism>
<protein>
    <submittedName>
        <fullName evidence="7">TIL domain-containing protein</fullName>
    </submittedName>
</protein>
<evidence type="ECO:0000259" key="5">
    <source>
        <dbReference type="Pfam" id="PF01826"/>
    </source>
</evidence>
<dbReference type="SUPFAM" id="SSF57567">
    <property type="entry name" value="Serine protease inhibitors"/>
    <property type="match status" value="2"/>
</dbReference>
<dbReference type="Pfam" id="PF01826">
    <property type="entry name" value="TIL"/>
    <property type="match status" value="1"/>
</dbReference>
<dbReference type="WBParaSite" id="SPAL_0000101500.1">
    <property type="protein sequence ID" value="SPAL_0000101500.1"/>
    <property type="gene ID" value="SPAL_0000101500"/>
</dbReference>
<evidence type="ECO:0000313" key="6">
    <source>
        <dbReference type="Proteomes" id="UP000046392"/>
    </source>
</evidence>
<keyword evidence="3" id="KW-1015">Disulfide bond</keyword>
<keyword evidence="4" id="KW-0732">Signal</keyword>
<name>A0A0N5B4L4_STREA</name>